<dbReference type="Pfam" id="PF00583">
    <property type="entry name" value="Acetyltransf_1"/>
    <property type="match status" value="1"/>
</dbReference>
<name>A0A2T5LYE3_9EURO</name>
<dbReference type="AlphaFoldDB" id="A0A2T5LYE3"/>
<evidence type="ECO:0000259" key="9">
    <source>
        <dbReference type="PROSITE" id="PS51186"/>
    </source>
</evidence>
<accession>A0A2T5LYE3</accession>
<keyword evidence="4 8" id="KW-0808">Transferase</keyword>
<keyword evidence="6" id="KW-0472">Membrane</keyword>
<dbReference type="Gene3D" id="3.40.630.30">
    <property type="match status" value="1"/>
</dbReference>
<dbReference type="InterPro" id="IPR016181">
    <property type="entry name" value="Acyl_CoA_acyltransferase"/>
</dbReference>
<dbReference type="GeneID" id="63816870"/>
<organism evidence="10 11">
    <name type="scientific">Aspergillus ochraceoroseus IBT 24754</name>
    <dbReference type="NCBI Taxonomy" id="1392256"/>
    <lineage>
        <taxon>Eukaryota</taxon>
        <taxon>Fungi</taxon>
        <taxon>Dikarya</taxon>
        <taxon>Ascomycota</taxon>
        <taxon>Pezizomycotina</taxon>
        <taxon>Eurotiomycetes</taxon>
        <taxon>Eurotiomycetidae</taxon>
        <taxon>Eurotiales</taxon>
        <taxon>Aspergillaceae</taxon>
        <taxon>Aspergillus</taxon>
        <taxon>Aspergillus subgen. Nidulantes</taxon>
    </lineage>
</organism>
<protein>
    <recommendedName>
        <fullName evidence="8">Glucosamine 6-phosphate N-acetyltransferase</fullName>
        <ecNumber evidence="8">2.3.1.4</ecNumber>
    </recommendedName>
</protein>
<evidence type="ECO:0000256" key="5">
    <source>
        <dbReference type="ARBA" id="ARBA00022824"/>
    </source>
</evidence>
<dbReference type="FunFam" id="3.40.630.30:FF:000048">
    <property type="entry name" value="Glucosamine 6-phosphate N-acetyltransferase"/>
    <property type="match status" value="1"/>
</dbReference>
<dbReference type="PANTHER" id="PTHR13355">
    <property type="entry name" value="GLUCOSAMINE 6-PHOSPHATE N-ACETYLTRANSFERASE"/>
    <property type="match status" value="1"/>
</dbReference>
<dbReference type="InterPro" id="IPR039143">
    <property type="entry name" value="GNPNAT1-like"/>
</dbReference>
<dbReference type="VEuPathDB" id="FungiDB:P175DRAFT_0532667"/>
<dbReference type="GO" id="GO:0006048">
    <property type="term" value="P:UDP-N-acetylglucosamine biosynthetic process"/>
    <property type="evidence" value="ECO:0007669"/>
    <property type="project" value="UniProtKB-UniRule"/>
</dbReference>
<dbReference type="PANTHER" id="PTHR13355:SF11">
    <property type="entry name" value="GLUCOSAMINE 6-PHOSPHATE N-ACETYLTRANSFERASE"/>
    <property type="match status" value="1"/>
</dbReference>
<evidence type="ECO:0000256" key="6">
    <source>
        <dbReference type="ARBA" id="ARBA00023136"/>
    </source>
</evidence>
<dbReference type="EC" id="2.3.1.4" evidence="8"/>
<dbReference type="GO" id="GO:0005789">
    <property type="term" value="C:endoplasmic reticulum membrane"/>
    <property type="evidence" value="ECO:0007669"/>
    <property type="project" value="UniProtKB-SubCell"/>
</dbReference>
<gene>
    <name evidence="10" type="ORF">P175DRAFT_0532667</name>
</gene>
<evidence type="ECO:0000256" key="3">
    <source>
        <dbReference type="ARBA" id="ARBA00011738"/>
    </source>
</evidence>
<comment type="similarity">
    <text evidence="8">Belongs to the acetyltransferase family. GNA1 subfamily.</text>
</comment>
<dbReference type="EMBL" id="MSFN02000004">
    <property type="protein sequence ID" value="PTU21283.1"/>
    <property type="molecule type" value="Genomic_DNA"/>
</dbReference>
<dbReference type="Proteomes" id="UP000244073">
    <property type="component" value="Unassembled WGS sequence"/>
</dbReference>
<dbReference type="RefSeq" id="XP_040752675.1">
    <property type="nucleotide sequence ID" value="XM_040899988.1"/>
</dbReference>
<proteinExistence type="inferred from homology"/>
<evidence type="ECO:0000313" key="11">
    <source>
        <dbReference type="Proteomes" id="UP000244073"/>
    </source>
</evidence>
<comment type="subunit">
    <text evidence="3">Homodimer.</text>
</comment>
<evidence type="ECO:0000256" key="8">
    <source>
        <dbReference type="RuleBase" id="RU365086"/>
    </source>
</evidence>
<dbReference type="UniPathway" id="UPA00113">
    <property type="reaction ID" value="UER00529"/>
</dbReference>
<keyword evidence="7 8" id="KW-0012">Acyltransferase</keyword>
<dbReference type="SUPFAM" id="SSF55729">
    <property type="entry name" value="Acyl-CoA N-acyltransferases (Nat)"/>
    <property type="match status" value="1"/>
</dbReference>
<reference evidence="10 11" key="1">
    <citation type="journal article" date="2018" name="Proc. Natl. Acad. Sci. U.S.A.">
        <title>Linking secondary metabolites to gene clusters through genome sequencing of six diverse Aspergillus species.</title>
        <authorList>
            <person name="Kaerboelling I."/>
            <person name="Vesth T.C."/>
            <person name="Frisvad J.C."/>
            <person name="Nybo J.L."/>
            <person name="Theobald S."/>
            <person name="Kuo A."/>
            <person name="Bowyer P."/>
            <person name="Matsuda Y."/>
            <person name="Mondo S."/>
            <person name="Lyhne E.K."/>
            <person name="Kogle M.E."/>
            <person name="Clum A."/>
            <person name="Lipzen A."/>
            <person name="Salamov A."/>
            <person name="Ngan C.Y."/>
            <person name="Daum C."/>
            <person name="Chiniquy J."/>
            <person name="Barry K."/>
            <person name="LaButti K."/>
            <person name="Haridas S."/>
            <person name="Simmons B.A."/>
            <person name="Magnuson J.K."/>
            <person name="Mortensen U.H."/>
            <person name="Larsen T.O."/>
            <person name="Grigoriev I.V."/>
            <person name="Baker S.E."/>
            <person name="Andersen M.R."/>
        </authorList>
    </citation>
    <scope>NUCLEOTIDE SEQUENCE [LARGE SCALE GENOMIC DNA]</scope>
    <source>
        <strain evidence="10 11">IBT 24754</strain>
    </source>
</reference>
<evidence type="ECO:0000256" key="2">
    <source>
        <dbReference type="ARBA" id="ARBA00004586"/>
    </source>
</evidence>
<comment type="subcellular location">
    <subcellularLocation>
        <location evidence="1">Endomembrane system</location>
        <topology evidence="1">Peripheral membrane protein</topology>
    </subcellularLocation>
    <subcellularLocation>
        <location evidence="2">Endoplasmic reticulum membrane</location>
    </subcellularLocation>
</comment>
<comment type="caution">
    <text evidence="10">The sequence shown here is derived from an EMBL/GenBank/DDBJ whole genome shotgun (WGS) entry which is preliminary data.</text>
</comment>
<dbReference type="OrthoDB" id="10039976at2759"/>
<sequence>MVRSHRDYRTVKFTPWYDPGGFSLSSPYTNCSDTSLAPTACEVTALIFAWPDMSSEQLFPPSLISSEVMASLPSGYTLRPLQRDDYTRGFLDCLSDLTWVGEYSEEDFYERYDWLATSGKDWYYSVVIDDGKQIVATATMIVERKFIHNRGMIGHIEEVVVAKDHQARGFGLKVIQALDSVAIGLGCYKTILDCGEHNVEFYKKCGYHPAGTEMSHYYEPFTTGYKRG</sequence>
<keyword evidence="5" id="KW-0256">Endoplasmic reticulum</keyword>
<evidence type="ECO:0000256" key="4">
    <source>
        <dbReference type="ARBA" id="ARBA00022679"/>
    </source>
</evidence>
<evidence type="ECO:0000256" key="1">
    <source>
        <dbReference type="ARBA" id="ARBA00004184"/>
    </source>
</evidence>
<dbReference type="CDD" id="cd04301">
    <property type="entry name" value="NAT_SF"/>
    <property type="match status" value="1"/>
</dbReference>
<evidence type="ECO:0000256" key="7">
    <source>
        <dbReference type="ARBA" id="ARBA00023315"/>
    </source>
</evidence>
<evidence type="ECO:0000313" key="10">
    <source>
        <dbReference type="EMBL" id="PTU21283.1"/>
    </source>
</evidence>
<dbReference type="GO" id="GO:0004343">
    <property type="term" value="F:glucosamine 6-phosphate N-acetyltransferase activity"/>
    <property type="evidence" value="ECO:0007669"/>
    <property type="project" value="UniProtKB-UniRule"/>
</dbReference>
<comment type="pathway">
    <text evidence="8">Nucleotide-sugar biosynthesis; UDP-N-acetyl-alpha-D-glucosamine biosynthesis; N-acetyl-alpha-D-glucosamine 1-phosphate from alpha-D-glucosamine 6-phosphate (route I): step 1/2.</text>
</comment>
<comment type="catalytic activity">
    <reaction evidence="8">
        <text>D-glucosamine 6-phosphate + acetyl-CoA = N-acetyl-D-glucosamine 6-phosphate + CoA + H(+)</text>
        <dbReference type="Rhea" id="RHEA:10292"/>
        <dbReference type="ChEBI" id="CHEBI:15378"/>
        <dbReference type="ChEBI" id="CHEBI:57287"/>
        <dbReference type="ChEBI" id="CHEBI:57288"/>
        <dbReference type="ChEBI" id="CHEBI:57513"/>
        <dbReference type="ChEBI" id="CHEBI:58725"/>
        <dbReference type="EC" id="2.3.1.4"/>
    </reaction>
</comment>
<dbReference type="InterPro" id="IPR000182">
    <property type="entry name" value="GNAT_dom"/>
</dbReference>
<feature type="domain" description="N-acetyltransferase" evidence="9">
    <location>
        <begin position="76"/>
        <end position="228"/>
    </location>
</feature>
<dbReference type="PROSITE" id="PS51186">
    <property type="entry name" value="GNAT"/>
    <property type="match status" value="1"/>
</dbReference>